<accession>A0A137NWK6</accession>
<dbReference type="AlphaFoldDB" id="A0A137NWK6"/>
<organism evidence="2 3">
    <name type="scientific">Conidiobolus coronatus (strain ATCC 28846 / CBS 209.66 / NRRL 28638)</name>
    <name type="common">Delacroixia coronata</name>
    <dbReference type="NCBI Taxonomy" id="796925"/>
    <lineage>
        <taxon>Eukaryota</taxon>
        <taxon>Fungi</taxon>
        <taxon>Fungi incertae sedis</taxon>
        <taxon>Zoopagomycota</taxon>
        <taxon>Entomophthoromycotina</taxon>
        <taxon>Entomophthoromycetes</taxon>
        <taxon>Entomophthorales</taxon>
        <taxon>Ancylistaceae</taxon>
        <taxon>Conidiobolus</taxon>
    </lineage>
</organism>
<keyword evidence="3" id="KW-1185">Reference proteome</keyword>
<protein>
    <submittedName>
        <fullName evidence="2">Uncharacterized protein</fullName>
    </submittedName>
</protein>
<reference evidence="2 3" key="1">
    <citation type="journal article" date="2015" name="Genome Biol. Evol.">
        <title>Phylogenomic analyses indicate that early fungi evolved digesting cell walls of algal ancestors of land plants.</title>
        <authorList>
            <person name="Chang Y."/>
            <person name="Wang S."/>
            <person name="Sekimoto S."/>
            <person name="Aerts A.L."/>
            <person name="Choi C."/>
            <person name="Clum A."/>
            <person name="LaButti K.M."/>
            <person name="Lindquist E.A."/>
            <person name="Yee Ngan C."/>
            <person name="Ohm R.A."/>
            <person name="Salamov A.A."/>
            <person name="Grigoriev I.V."/>
            <person name="Spatafora J.W."/>
            <person name="Berbee M.L."/>
        </authorList>
    </citation>
    <scope>NUCLEOTIDE SEQUENCE [LARGE SCALE GENOMIC DNA]</scope>
    <source>
        <strain evidence="2 3">NRRL 28638</strain>
    </source>
</reference>
<gene>
    <name evidence="2" type="ORF">CONCODRAFT_73240</name>
</gene>
<sequence length="795" mass="89487">MGPKKSDSKSTPAEGSQGSGTDVCSRMKYYACKVTGSIQKLKPSSVKRIQPSPSSIVDPINIIRSSTTRTTRSQVQSVPKDPNLYIDNPSLLVNVSSIAVSEHEPSIRSEVSATSSVPKKNSAGEPILWAAETVKAPKKPVKKRRDGHISSVTFLKEESRALRVGDMLVDRVAWPSISEDDEAFFLDSPNITLENLLIHLKVPEASWEFTFGVPRLDVNDCANWEQLVRAELNNFSQTRSDTLGPLDYTSHSYFRNSIKLPKVAFPQLTSNGLRISSLSCTPSINHPLTKFFINEAILVLLPFILSDDGEVDFDGTKFTVPYNYFMDGTIGDHSFHFLPIDEDSVQTVDVPRTFLENHNFLDNLMILSYCMTFLKGGLGSGNYSKGLRVSSTIDIFETGTLDELGILFSNKLQDYAGVNEFDEQQGYINLMGSKLVYKEMTNLDFARYVFHKPSNCYSNMAHCGYYSIPRERSGGKLCALGEELFARLSQLTKKDSISRSGYRNIKDILNFNISLEDAENNLILKWLERLAGSNSIGYTSTIDFLPYSIVWYRLYQSTYDSETANLSGTEYMLKGLKRIYVLAQCHIRLSDLNRKNESLGKAFLEQCRGWEEGCQHHPEFRIPKTIFENASCLTMADLAKQTVNTLSFKSDASQFNHIMSWTIRYALLYEHFGVGVFTSNFGIKPTSLELIPWRVFKPFIIQASAYAHFPDLGIAQPVPKPLAYFFKYDEFRNCVSELGLKALCAARYQVINNYNVCGPSRWTKDLLNKFIASYYIRDVEGCVSIGPHLLIEMGS</sequence>
<feature type="compositionally biased region" description="Polar residues" evidence="1">
    <location>
        <begin position="9"/>
        <end position="22"/>
    </location>
</feature>
<dbReference type="EMBL" id="KQ964663">
    <property type="protein sequence ID" value="KXN67068.1"/>
    <property type="molecule type" value="Genomic_DNA"/>
</dbReference>
<proteinExistence type="predicted"/>
<dbReference type="Proteomes" id="UP000070444">
    <property type="component" value="Unassembled WGS sequence"/>
</dbReference>
<feature type="region of interest" description="Disordered" evidence="1">
    <location>
        <begin position="1"/>
        <end position="22"/>
    </location>
</feature>
<evidence type="ECO:0000313" key="2">
    <source>
        <dbReference type="EMBL" id="KXN67068.1"/>
    </source>
</evidence>
<evidence type="ECO:0000313" key="3">
    <source>
        <dbReference type="Proteomes" id="UP000070444"/>
    </source>
</evidence>
<name>A0A137NWK6_CONC2</name>
<evidence type="ECO:0000256" key="1">
    <source>
        <dbReference type="SAM" id="MobiDB-lite"/>
    </source>
</evidence>